<reference evidence="5 6" key="1">
    <citation type="submission" date="2021-06" db="EMBL/GenBank/DDBJ databases">
        <title>Bacillus sp. RD4P76, an endophyte from a halophyte.</title>
        <authorList>
            <person name="Sun J.-Q."/>
        </authorList>
    </citation>
    <scope>NUCLEOTIDE SEQUENCE [LARGE SCALE GENOMIC DNA]</scope>
    <source>
        <strain evidence="5 6">JCM 17098</strain>
    </source>
</reference>
<keyword evidence="2" id="KW-0067">ATP-binding</keyword>
<dbReference type="PANTHER" id="PTHR42855">
    <property type="entry name" value="ABC TRANSPORTER ATP-BINDING SUBUNIT"/>
    <property type="match status" value="1"/>
</dbReference>
<dbReference type="NCBIfam" id="NF000355">
    <property type="entry name" value="ribo_prot_ABC_F"/>
    <property type="match status" value="1"/>
</dbReference>
<dbReference type="PANTHER" id="PTHR42855:SF2">
    <property type="entry name" value="DRUG RESISTANCE ABC TRANSPORTER,ATP-BINDING PROTEIN"/>
    <property type="match status" value="1"/>
</dbReference>
<dbReference type="InterPro" id="IPR003593">
    <property type="entry name" value="AAA+_ATPase"/>
</dbReference>
<proteinExistence type="predicted"/>
<dbReference type="SUPFAM" id="SSF52540">
    <property type="entry name" value="P-loop containing nucleoside triphosphate hydrolases"/>
    <property type="match status" value="2"/>
</dbReference>
<dbReference type="InterPro" id="IPR027417">
    <property type="entry name" value="P-loop_NTPase"/>
</dbReference>
<feature type="coiled-coil region" evidence="3">
    <location>
        <begin position="582"/>
        <end position="639"/>
    </location>
</feature>
<dbReference type="PROSITE" id="PS00211">
    <property type="entry name" value="ABC_TRANSPORTER_1"/>
    <property type="match status" value="2"/>
</dbReference>
<evidence type="ECO:0000256" key="3">
    <source>
        <dbReference type="SAM" id="Coils"/>
    </source>
</evidence>
<dbReference type="InterPro" id="IPR017871">
    <property type="entry name" value="ABC_transporter-like_CS"/>
</dbReference>
<dbReference type="Proteomes" id="UP000790580">
    <property type="component" value="Unassembled WGS sequence"/>
</dbReference>
<name>A0ABS6JNM5_9BACI</name>
<dbReference type="CDD" id="cd03221">
    <property type="entry name" value="ABCF_EF-3"/>
    <property type="match status" value="2"/>
</dbReference>
<evidence type="ECO:0000259" key="4">
    <source>
        <dbReference type="PROSITE" id="PS50893"/>
    </source>
</evidence>
<dbReference type="Gene3D" id="3.40.50.300">
    <property type="entry name" value="P-loop containing nucleotide triphosphate hydrolases"/>
    <property type="match status" value="2"/>
</dbReference>
<feature type="coiled-coil region" evidence="3">
    <location>
        <begin position="263"/>
        <end position="325"/>
    </location>
</feature>
<dbReference type="InterPro" id="IPR051309">
    <property type="entry name" value="ABCF_ATPase"/>
</dbReference>
<protein>
    <submittedName>
        <fullName evidence="5">ABC-F type ribosomal protection protein</fullName>
    </submittedName>
</protein>
<gene>
    <name evidence="5" type="primary">abc-f</name>
    <name evidence="5" type="ORF">KS407_01725</name>
</gene>
<dbReference type="EMBL" id="JAHQCR010000014">
    <property type="protein sequence ID" value="MBU9720161.1"/>
    <property type="molecule type" value="Genomic_DNA"/>
</dbReference>
<feature type="domain" description="ABC transporter" evidence="4">
    <location>
        <begin position="19"/>
        <end position="274"/>
    </location>
</feature>
<feature type="domain" description="ABC transporter" evidence="4">
    <location>
        <begin position="350"/>
        <end position="562"/>
    </location>
</feature>
<dbReference type="Pfam" id="PF00005">
    <property type="entry name" value="ABC_tran"/>
    <property type="match status" value="2"/>
</dbReference>
<dbReference type="Pfam" id="PF12848">
    <property type="entry name" value="ABC_tran_Xtn"/>
    <property type="match status" value="1"/>
</dbReference>
<dbReference type="InterPro" id="IPR003439">
    <property type="entry name" value="ABC_transporter-like_ATP-bd"/>
</dbReference>
<sequence>MSSHGFFVSIKGGIDVIICSVNKVAKMYGGNSIFENISFEIKEKERVGLVGRNGSGKTTLIRLLAGEETPDTGEIHFKKDAAVGYLTQIPDYHNSTSTKEVLRSAFSPLLQMEEKMKQLEAEMSVETDSNKLQKLMGEYGDLQDQYAINGGYEMESNIEKIVHGLNIQRLINHPFSQLSGGEKTKVGLGLMLLKQPDLLLLDEPTNHLDLMAVEWLGNFLRDYSGTVLVISHDRYFLDEVVNKVIDLEDGEVTTYHTNFTGFVKEKEEKLLREFQAYEEQQKKIKKMKEAIKRLRDWANRATPPNADLHRRARNMERALERMEKLNRPILNRTKMNLEMESTERSGNDVIMLKDVSKSFEDKLLFEGVNMHITYQNRAAIIGENGTGKSTLLKLVLQQLFPDKGEVRIGSNVKIGYLSQNIFSTDGDETVLETFRDVVKVTEGEARHILARFMFYGHMVFQKVAQLSGGERMRLRLAQLMYQDINLLILDEPTNHLDIESREVLEEALEDFQGSLLTVSHDRYFLNKLFDKIYWIEAKQVHCFEGNYTWAKEKMTKLRESTLQLSLEKKKEVEVPRQQKEPIKDIQTDNESLEEDLGMLEEKIVELDKKLLEVDDLELLQELYKEKEVLENEWEVLCDQLEN</sequence>
<evidence type="ECO:0000256" key="1">
    <source>
        <dbReference type="ARBA" id="ARBA00022741"/>
    </source>
</evidence>
<keyword evidence="3" id="KW-0175">Coiled coil</keyword>
<dbReference type="InterPro" id="IPR032781">
    <property type="entry name" value="ABC_tran_Xtn"/>
</dbReference>
<keyword evidence="6" id="KW-1185">Reference proteome</keyword>
<comment type="caution">
    <text evidence="5">The sequence shown here is derived from an EMBL/GenBank/DDBJ whole genome shotgun (WGS) entry which is preliminary data.</text>
</comment>
<dbReference type="SMART" id="SM00382">
    <property type="entry name" value="AAA"/>
    <property type="match status" value="2"/>
</dbReference>
<keyword evidence="1" id="KW-0547">Nucleotide-binding</keyword>
<evidence type="ECO:0000313" key="6">
    <source>
        <dbReference type="Proteomes" id="UP000790580"/>
    </source>
</evidence>
<evidence type="ECO:0000313" key="5">
    <source>
        <dbReference type="EMBL" id="MBU9720161.1"/>
    </source>
</evidence>
<dbReference type="PROSITE" id="PS50893">
    <property type="entry name" value="ABC_TRANSPORTER_2"/>
    <property type="match status" value="2"/>
</dbReference>
<accession>A0ABS6JNM5</accession>
<organism evidence="5 6">
    <name type="scientific">Evansella alkalicola</name>
    <dbReference type="NCBI Taxonomy" id="745819"/>
    <lineage>
        <taxon>Bacteria</taxon>
        <taxon>Bacillati</taxon>
        <taxon>Bacillota</taxon>
        <taxon>Bacilli</taxon>
        <taxon>Bacillales</taxon>
        <taxon>Bacillaceae</taxon>
        <taxon>Evansella</taxon>
    </lineage>
</organism>
<evidence type="ECO:0000256" key="2">
    <source>
        <dbReference type="ARBA" id="ARBA00022840"/>
    </source>
</evidence>